<sequence>MKSKCLIVTCENKLNLSYYLKDYFIIGVERGCLDLISKGIEIDYAISDFDHVTNEEFELIKANAKELEVLSNEKDFLDGKEAIQKAYSLGATEVLFVANPTKRNDMNLSVIEFCAKDRVKVLSDTSITYCLQKGENILEFEKYQDYTYITLFPIHQTNVTIEGLKYEASELQLLPYSTRAYSNCFIPYVDGKITTSNAMLVIFGK</sequence>
<dbReference type="NCBIfam" id="TIGR01378">
    <property type="entry name" value="thi_PPkinase"/>
    <property type="match status" value="1"/>
</dbReference>
<accession>A0A5B9Y5V3</accession>
<dbReference type="InterPro" id="IPR007373">
    <property type="entry name" value="Thiamin_PyroPKinase_B1-bd"/>
</dbReference>
<dbReference type="GO" id="GO:0030975">
    <property type="term" value="F:thiamine binding"/>
    <property type="evidence" value="ECO:0007669"/>
    <property type="project" value="InterPro"/>
</dbReference>
<dbReference type="RefSeq" id="WP_166508549.1">
    <property type="nucleotide sequence ID" value="NZ_CP043026.1"/>
</dbReference>
<protein>
    <recommendedName>
        <fullName evidence="5">Thiamine diphosphokinase</fullName>
        <ecNumber evidence="5">2.7.6.2</ecNumber>
    </recommendedName>
</protein>
<dbReference type="PANTHER" id="PTHR41299">
    <property type="entry name" value="THIAMINE PYROPHOSPHOKINASE"/>
    <property type="match status" value="1"/>
</dbReference>
<dbReference type="GO" id="GO:0005524">
    <property type="term" value="F:ATP binding"/>
    <property type="evidence" value="ECO:0007669"/>
    <property type="project" value="UniProtKB-KW"/>
</dbReference>
<dbReference type="EMBL" id="CP043026">
    <property type="protein sequence ID" value="QEH62183.1"/>
    <property type="molecule type" value="Genomic_DNA"/>
</dbReference>
<reference evidence="8 9" key="1">
    <citation type="submission" date="2019-08" db="EMBL/GenBank/DDBJ databases">
        <title>Complete genome sequence of Spiroplasma chinense CCH (DSM 19755).</title>
        <authorList>
            <person name="Shen H.-Y."/>
            <person name="Lin Y.-C."/>
            <person name="Chou L."/>
            <person name="Kuo C.-H."/>
        </authorList>
    </citation>
    <scope>NUCLEOTIDE SEQUENCE [LARGE SCALE GENOMIC DNA]</scope>
    <source>
        <strain evidence="8 9">CCH</strain>
    </source>
</reference>
<gene>
    <name evidence="8" type="primary">thiN</name>
    <name evidence="8" type="ORF">SCHIN_v1c09900</name>
</gene>
<dbReference type="SUPFAM" id="SSF63862">
    <property type="entry name" value="Thiamin pyrophosphokinase, substrate-binding domain"/>
    <property type="match status" value="1"/>
</dbReference>
<dbReference type="InterPro" id="IPR006282">
    <property type="entry name" value="Thi_PPkinase"/>
</dbReference>
<dbReference type="GO" id="GO:0006772">
    <property type="term" value="P:thiamine metabolic process"/>
    <property type="evidence" value="ECO:0007669"/>
    <property type="project" value="UniProtKB-UniRule"/>
</dbReference>
<dbReference type="InterPro" id="IPR053149">
    <property type="entry name" value="TPK"/>
</dbReference>
<proteinExistence type="predicted"/>
<dbReference type="InterPro" id="IPR007371">
    <property type="entry name" value="TPK_catalytic"/>
</dbReference>
<evidence type="ECO:0000313" key="9">
    <source>
        <dbReference type="Proteomes" id="UP000323144"/>
    </source>
</evidence>
<dbReference type="Gene3D" id="3.40.50.10240">
    <property type="entry name" value="Thiamin pyrophosphokinase, catalytic domain"/>
    <property type="match status" value="1"/>
</dbReference>
<keyword evidence="2" id="KW-0547">Nucleotide-binding</keyword>
<evidence type="ECO:0000259" key="7">
    <source>
        <dbReference type="Pfam" id="PF04265"/>
    </source>
</evidence>
<dbReference type="SUPFAM" id="SSF63999">
    <property type="entry name" value="Thiamin pyrophosphokinase, catalytic domain"/>
    <property type="match status" value="1"/>
</dbReference>
<keyword evidence="1" id="KW-0808">Transferase</keyword>
<dbReference type="GO" id="GO:0004788">
    <property type="term" value="F:thiamine diphosphokinase activity"/>
    <property type="evidence" value="ECO:0007669"/>
    <property type="project" value="UniProtKB-UniRule"/>
</dbReference>
<feature type="domain" description="Thiamin pyrophosphokinase catalytic" evidence="6">
    <location>
        <begin position="23"/>
        <end position="115"/>
    </location>
</feature>
<dbReference type="GO" id="GO:0016301">
    <property type="term" value="F:kinase activity"/>
    <property type="evidence" value="ECO:0007669"/>
    <property type="project" value="UniProtKB-KW"/>
</dbReference>
<evidence type="ECO:0000256" key="1">
    <source>
        <dbReference type="ARBA" id="ARBA00022679"/>
    </source>
</evidence>
<keyword evidence="3 8" id="KW-0418">Kinase</keyword>
<dbReference type="AlphaFoldDB" id="A0A5B9Y5V3"/>
<evidence type="ECO:0000256" key="3">
    <source>
        <dbReference type="ARBA" id="ARBA00022777"/>
    </source>
</evidence>
<dbReference type="CDD" id="cd07995">
    <property type="entry name" value="TPK"/>
    <property type="match status" value="1"/>
</dbReference>
<dbReference type="GO" id="GO:0009229">
    <property type="term" value="P:thiamine diphosphate biosynthetic process"/>
    <property type="evidence" value="ECO:0007669"/>
    <property type="project" value="InterPro"/>
</dbReference>
<evidence type="ECO:0000313" key="8">
    <source>
        <dbReference type="EMBL" id="QEH62183.1"/>
    </source>
</evidence>
<dbReference type="PANTHER" id="PTHR41299:SF1">
    <property type="entry name" value="THIAMINE PYROPHOSPHOKINASE"/>
    <property type="match status" value="1"/>
</dbReference>
<evidence type="ECO:0000256" key="5">
    <source>
        <dbReference type="NCBIfam" id="TIGR01378"/>
    </source>
</evidence>
<organism evidence="8 9">
    <name type="scientific">Spiroplasma chinense</name>
    <dbReference type="NCBI Taxonomy" id="216932"/>
    <lineage>
        <taxon>Bacteria</taxon>
        <taxon>Bacillati</taxon>
        <taxon>Mycoplasmatota</taxon>
        <taxon>Mollicutes</taxon>
        <taxon>Entomoplasmatales</taxon>
        <taxon>Spiroplasmataceae</taxon>
        <taxon>Spiroplasma</taxon>
    </lineage>
</organism>
<dbReference type="Pfam" id="PF04263">
    <property type="entry name" value="TPK_catalytic"/>
    <property type="match status" value="1"/>
</dbReference>
<keyword evidence="4" id="KW-0067">ATP-binding</keyword>
<dbReference type="KEGG" id="schi:SCHIN_v1c09900"/>
<feature type="domain" description="Thiamin pyrophosphokinase thiamin-binding" evidence="7">
    <location>
        <begin position="136"/>
        <end position="200"/>
    </location>
</feature>
<keyword evidence="9" id="KW-1185">Reference proteome</keyword>
<dbReference type="InterPro" id="IPR036759">
    <property type="entry name" value="TPK_catalytic_sf"/>
</dbReference>
<dbReference type="InterPro" id="IPR036371">
    <property type="entry name" value="TPK_B1-bd_sf"/>
</dbReference>
<name>A0A5B9Y5V3_9MOLU</name>
<evidence type="ECO:0000256" key="2">
    <source>
        <dbReference type="ARBA" id="ARBA00022741"/>
    </source>
</evidence>
<evidence type="ECO:0000259" key="6">
    <source>
        <dbReference type="Pfam" id="PF04263"/>
    </source>
</evidence>
<dbReference type="Pfam" id="PF04265">
    <property type="entry name" value="TPK_B1_binding"/>
    <property type="match status" value="1"/>
</dbReference>
<dbReference type="EC" id="2.7.6.2" evidence="5"/>
<dbReference type="Proteomes" id="UP000323144">
    <property type="component" value="Chromosome"/>
</dbReference>
<evidence type="ECO:0000256" key="4">
    <source>
        <dbReference type="ARBA" id="ARBA00022840"/>
    </source>
</evidence>